<evidence type="ECO:0000313" key="2">
    <source>
        <dbReference type="Proteomes" id="UP000580250"/>
    </source>
</evidence>
<dbReference type="Proteomes" id="UP000580250">
    <property type="component" value="Unassembled WGS sequence"/>
</dbReference>
<comment type="caution">
    <text evidence="1">The sequence shown here is derived from an EMBL/GenBank/DDBJ whole genome shotgun (WGS) entry which is preliminary data.</text>
</comment>
<dbReference type="EMBL" id="CAJEWN010000289">
    <property type="protein sequence ID" value="CAD2177056.1"/>
    <property type="molecule type" value="Genomic_DNA"/>
</dbReference>
<organism evidence="1 2">
    <name type="scientific">Meloidogyne enterolobii</name>
    <name type="common">Root-knot nematode worm</name>
    <name type="synonym">Meloidogyne mayaguensis</name>
    <dbReference type="NCBI Taxonomy" id="390850"/>
    <lineage>
        <taxon>Eukaryota</taxon>
        <taxon>Metazoa</taxon>
        <taxon>Ecdysozoa</taxon>
        <taxon>Nematoda</taxon>
        <taxon>Chromadorea</taxon>
        <taxon>Rhabditida</taxon>
        <taxon>Tylenchina</taxon>
        <taxon>Tylenchomorpha</taxon>
        <taxon>Tylenchoidea</taxon>
        <taxon>Meloidogynidae</taxon>
        <taxon>Meloidogyninae</taxon>
        <taxon>Meloidogyne</taxon>
    </lineage>
</organism>
<accession>A0A6V7VPZ2</accession>
<evidence type="ECO:0000313" key="1">
    <source>
        <dbReference type="EMBL" id="CAD2177056.1"/>
    </source>
</evidence>
<proteinExistence type="predicted"/>
<reference evidence="1 2" key="1">
    <citation type="submission" date="2020-08" db="EMBL/GenBank/DDBJ databases">
        <authorList>
            <person name="Koutsovoulos G."/>
            <person name="Danchin GJ E."/>
        </authorList>
    </citation>
    <scope>NUCLEOTIDE SEQUENCE [LARGE SCALE GENOMIC DNA]</scope>
</reference>
<name>A0A6V7VPZ2_MELEN</name>
<dbReference type="AlphaFoldDB" id="A0A6V7VPZ2"/>
<sequence>MVEEKFINHKPHNFKRTVPTMQHLNQEITTFVDVPCDDSRLGSVRMAWLPLSYPNENKPNRMTSIQILTEYLEENVIDPNFIFENLATKAYFEIIEMRSPSLYLTFEGVPSLATEYYMMPRWNAPGPLMRRSLRLLLFNI</sequence>
<gene>
    <name evidence="1" type="ORF">MENT_LOCUS28913</name>
</gene>
<protein>
    <submittedName>
        <fullName evidence="1">Uncharacterized protein</fullName>
    </submittedName>
</protein>